<reference evidence="5" key="3">
    <citation type="submission" date="2015-06" db="UniProtKB">
        <authorList>
            <consortium name="EnsemblProtists"/>
        </authorList>
    </citation>
    <scope>IDENTIFICATION</scope>
</reference>
<dbReference type="CDD" id="cd03424">
    <property type="entry name" value="NUDIX_ADPRase_Nudt5_UGPPase_Nudt14"/>
    <property type="match status" value="1"/>
</dbReference>
<dbReference type="GO" id="GO:0080041">
    <property type="term" value="F:ADP-ribose pyrophosphohydrolase activity"/>
    <property type="evidence" value="ECO:0007669"/>
    <property type="project" value="TreeGrafter"/>
</dbReference>
<dbReference type="RefSeq" id="XP_005830537.1">
    <property type="nucleotide sequence ID" value="XM_005830480.1"/>
</dbReference>
<dbReference type="PROSITE" id="PS51462">
    <property type="entry name" value="NUDIX"/>
    <property type="match status" value="1"/>
</dbReference>
<evidence type="ECO:0000313" key="4">
    <source>
        <dbReference type="EMBL" id="EKX43557.1"/>
    </source>
</evidence>
<dbReference type="Proteomes" id="UP000011087">
    <property type="component" value="Unassembled WGS sequence"/>
</dbReference>
<sequence>MPSILIHGNDVPIEFEHAGLEEHYLKMKEMKAFNDWCREMDEELVVSKVVVQSIDLFGPRIGFLKFKAEATTRDGKHVPGIVFMRGGAVAIFIVITCKESKKQYTLLTVQPRVPVGKAALYELPAGMLDNSGDFVGMAAKELEEETSLKVQKKDLMDLTEKAFGSGCPGIYPSAGGCDEYLRIFLYRTTMSPEEISSLHDKCTGVLEEGETIKLKVIPIDDLWRTAPDVKALSALCLYENFLARREIPSD</sequence>
<reference evidence="4 6" key="1">
    <citation type="journal article" date="2012" name="Nature">
        <title>Algal genomes reveal evolutionary mosaicism and the fate of nucleomorphs.</title>
        <authorList>
            <consortium name="DOE Joint Genome Institute"/>
            <person name="Curtis B.A."/>
            <person name="Tanifuji G."/>
            <person name="Burki F."/>
            <person name="Gruber A."/>
            <person name="Irimia M."/>
            <person name="Maruyama S."/>
            <person name="Arias M.C."/>
            <person name="Ball S.G."/>
            <person name="Gile G.H."/>
            <person name="Hirakawa Y."/>
            <person name="Hopkins J.F."/>
            <person name="Kuo A."/>
            <person name="Rensing S.A."/>
            <person name="Schmutz J."/>
            <person name="Symeonidi A."/>
            <person name="Elias M."/>
            <person name="Eveleigh R.J."/>
            <person name="Herman E.K."/>
            <person name="Klute M.J."/>
            <person name="Nakayama T."/>
            <person name="Obornik M."/>
            <person name="Reyes-Prieto A."/>
            <person name="Armbrust E.V."/>
            <person name="Aves S.J."/>
            <person name="Beiko R.G."/>
            <person name="Coutinho P."/>
            <person name="Dacks J.B."/>
            <person name="Durnford D.G."/>
            <person name="Fast N.M."/>
            <person name="Green B.R."/>
            <person name="Grisdale C.J."/>
            <person name="Hempel F."/>
            <person name="Henrissat B."/>
            <person name="Hoppner M.P."/>
            <person name="Ishida K."/>
            <person name="Kim E."/>
            <person name="Koreny L."/>
            <person name="Kroth P.G."/>
            <person name="Liu Y."/>
            <person name="Malik S.B."/>
            <person name="Maier U.G."/>
            <person name="McRose D."/>
            <person name="Mock T."/>
            <person name="Neilson J.A."/>
            <person name="Onodera N.T."/>
            <person name="Poole A.M."/>
            <person name="Pritham E.J."/>
            <person name="Richards T.A."/>
            <person name="Rocap G."/>
            <person name="Roy S.W."/>
            <person name="Sarai C."/>
            <person name="Schaack S."/>
            <person name="Shirato S."/>
            <person name="Slamovits C.H."/>
            <person name="Spencer D.F."/>
            <person name="Suzuki S."/>
            <person name="Worden A.Z."/>
            <person name="Zauner S."/>
            <person name="Barry K."/>
            <person name="Bell C."/>
            <person name="Bharti A.K."/>
            <person name="Crow J.A."/>
            <person name="Grimwood J."/>
            <person name="Kramer R."/>
            <person name="Lindquist E."/>
            <person name="Lucas S."/>
            <person name="Salamov A."/>
            <person name="McFadden G.I."/>
            <person name="Lane C.E."/>
            <person name="Keeling P.J."/>
            <person name="Gray M.W."/>
            <person name="Grigoriev I.V."/>
            <person name="Archibald J.M."/>
        </authorList>
    </citation>
    <scope>NUCLEOTIDE SEQUENCE</scope>
    <source>
        <strain evidence="4 6">CCMP2712</strain>
    </source>
</reference>
<dbReference type="AlphaFoldDB" id="L1J5D6"/>
<dbReference type="InterPro" id="IPR015797">
    <property type="entry name" value="NUDIX_hydrolase-like_dom_sf"/>
</dbReference>
<dbReference type="GeneID" id="17300252"/>
<dbReference type="PANTHER" id="PTHR11839:SF18">
    <property type="entry name" value="NUDIX HYDROLASE DOMAIN-CONTAINING PROTEIN"/>
    <property type="match status" value="1"/>
</dbReference>
<gene>
    <name evidence="4" type="ORF">GUITHDRAFT_110363</name>
</gene>
<keyword evidence="2" id="KW-0378">Hydrolase</keyword>
<dbReference type="OrthoDB" id="10249920at2759"/>
<dbReference type="PaxDb" id="55529-EKX43557"/>
<dbReference type="SUPFAM" id="SSF55811">
    <property type="entry name" value="Nudix"/>
    <property type="match status" value="1"/>
</dbReference>
<evidence type="ECO:0000259" key="3">
    <source>
        <dbReference type="PROSITE" id="PS51462"/>
    </source>
</evidence>
<organism evidence="4">
    <name type="scientific">Guillardia theta (strain CCMP2712)</name>
    <name type="common">Cryptophyte</name>
    <dbReference type="NCBI Taxonomy" id="905079"/>
    <lineage>
        <taxon>Eukaryota</taxon>
        <taxon>Cryptophyceae</taxon>
        <taxon>Pyrenomonadales</taxon>
        <taxon>Geminigeraceae</taxon>
        <taxon>Guillardia</taxon>
    </lineage>
</organism>
<proteinExistence type="predicted"/>
<feature type="domain" description="Nudix hydrolase" evidence="3">
    <location>
        <begin position="84"/>
        <end position="239"/>
    </location>
</feature>
<dbReference type="OMA" id="GCDEFIP"/>
<dbReference type="HOGENOM" id="CLU_070130_1_2_1"/>
<dbReference type="EnsemblProtists" id="EKX43557">
    <property type="protein sequence ID" value="EKX43557"/>
    <property type="gene ID" value="GUITHDRAFT_110363"/>
</dbReference>
<evidence type="ECO:0000313" key="6">
    <source>
        <dbReference type="Proteomes" id="UP000011087"/>
    </source>
</evidence>
<dbReference type="Pfam" id="PF00293">
    <property type="entry name" value="NUDIX"/>
    <property type="match status" value="1"/>
</dbReference>
<evidence type="ECO:0000256" key="2">
    <source>
        <dbReference type="ARBA" id="ARBA00022801"/>
    </source>
</evidence>
<dbReference type="InterPro" id="IPR000086">
    <property type="entry name" value="NUDIX_hydrolase_dom"/>
</dbReference>
<dbReference type="KEGG" id="gtt:GUITHDRAFT_110363"/>
<dbReference type="GO" id="GO:0080042">
    <property type="term" value="F:ADP-glucose pyrophosphohydrolase activity"/>
    <property type="evidence" value="ECO:0007669"/>
    <property type="project" value="TreeGrafter"/>
</dbReference>
<accession>L1J5D6</accession>
<evidence type="ECO:0000313" key="5">
    <source>
        <dbReference type="EnsemblProtists" id="EKX43557"/>
    </source>
</evidence>
<dbReference type="eggNOG" id="KOG3041">
    <property type="taxonomic scope" value="Eukaryota"/>
</dbReference>
<dbReference type="EMBL" id="JH993009">
    <property type="protein sequence ID" value="EKX43557.1"/>
    <property type="molecule type" value="Genomic_DNA"/>
</dbReference>
<dbReference type="STRING" id="905079.L1J5D6"/>
<comment type="cofactor">
    <cofactor evidence="1">
        <name>Mg(2+)</name>
        <dbReference type="ChEBI" id="CHEBI:18420"/>
    </cofactor>
</comment>
<reference evidence="6" key="2">
    <citation type="submission" date="2012-11" db="EMBL/GenBank/DDBJ databases">
        <authorList>
            <person name="Kuo A."/>
            <person name="Curtis B.A."/>
            <person name="Tanifuji G."/>
            <person name="Burki F."/>
            <person name="Gruber A."/>
            <person name="Irimia M."/>
            <person name="Maruyama S."/>
            <person name="Arias M.C."/>
            <person name="Ball S.G."/>
            <person name="Gile G.H."/>
            <person name="Hirakawa Y."/>
            <person name="Hopkins J.F."/>
            <person name="Rensing S.A."/>
            <person name="Schmutz J."/>
            <person name="Symeonidi A."/>
            <person name="Elias M."/>
            <person name="Eveleigh R.J."/>
            <person name="Herman E.K."/>
            <person name="Klute M.J."/>
            <person name="Nakayama T."/>
            <person name="Obornik M."/>
            <person name="Reyes-Prieto A."/>
            <person name="Armbrust E.V."/>
            <person name="Aves S.J."/>
            <person name="Beiko R.G."/>
            <person name="Coutinho P."/>
            <person name="Dacks J.B."/>
            <person name="Durnford D.G."/>
            <person name="Fast N.M."/>
            <person name="Green B.R."/>
            <person name="Grisdale C."/>
            <person name="Hempe F."/>
            <person name="Henrissat B."/>
            <person name="Hoppner M.P."/>
            <person name="Ishida K.-I."/>
            <person name="Kim E."/>
            <person name="Koreny L."/>
            <person name="Kroth P.G."/>
            <person name="Liu Y."/>
            <person name="Malik S.-B."/>
            <person name="Maier U.G."/>
            <person name="McRose D."/>
            <person name="Mock T."/>
            <person name="Neilson J.A."/>
            <person name="Onodera N.T."/>
            <person name="Poole A.M."/>
            <person name="Pritham E.J."/>
            <person name="Richards T.A."/>
            <person name="Rocap G."/>
            <person name="Roy S.W."/>
            <person name="Sarai C."/>
            <person name="Schaack S."/>
            <person name="Shirato S."/>
            <person name="Slamovits C.H."/>
            <person name="Spencer D.F."/>
            <person name="Suzuki S."/>
            <person name="Worden A.Z."/>
            <person name="Zauner S."/>
            <person name="Barry K."/>
            <person name="Bell C."/>
            <person name="Bharti A.K."/>
            <person name="Crow J.A."/>
            <person name="Grimwood J."/>
            <person name="Kramer R."/>
            <person name="Lindquist E."/>
            <person name="Lucas S."/>
            <person name="Salamov A."/>
            <person name="McFadden G.I."/>
            <person name="Lane C.E."/>
            <person name="Keeling P.J."/>
            <person name="Gray M.W."/>
            <person name="Grigoriev I.V."/>
            <person name="Archibald J.M."/>
        </authorList>
    </citation>
    <scope>NUCLEOTIDE SEQUENCE</scope>
    <source>
        <strain evidence="6">CCMP2712</strain>
    </source>
</reference>
<dbReference type="PANTHER" id="PTHR11839">
    <property type="entry name" value="UDP/ADP-SUGAR PYROPHOSPHATASE"/>
    <property type="match status" value="1"/>
</dbReference>
<name>L1J5D6_GUITC</name>
<dbReference type="GO" id="GO:0006753">
    <property type="term" value="P:nucleoside phosphate metabolic process"/>
    <property type="evidence" value="ECO:0007669"/>
    <property type="project" value="TreeGrafter"/>
</dbReference>
<dbReference type="Gene3D" id="3.90.79.10">
    <property type="entry name" value="Nucleoside Triphosphate Pyrophosphohydrolase"/>
    <property type="match status" value="1"/>
</dbReference>
<dbReference type="GO" id="GO:0019693">
    <property type="term" value="P:ribose phosphate metabolic process"/>
    <property type="evidence" value="ECO:0007669"/>
    <property type="project" value="TreeGrafter"/>
</dbReference>
<keyword evidence="6" id="KW-1185">Reference proteome</keyword>
<protein>
    <recommendedName>
        <fullName evidence="3">Nudix hydrolase domain-containing protein</fullName>
    </recommendedName>
</protein>
<evidence type="ECO:0000256" key="1">
    <source>
        <dbReference type="ARBA" id="ARBA00001946"/>
    </source>
</evidence>